<dbReference type="OrthoDB" id="408728at2759"/>
<gene>
    <name evidence="3" type="ORF">TrRE_jg1204</name>
</gene>
<dbReference type="FunFam" id="1.25.40.470:FF:000007">
    <property type="entry name" value="Intraflagellar transport 80 homolog (Chlamydomonas)"/>
    <property type="match status" value="1"/>
</dbReference>
<feature type="domain" description="IFT80/172/WDR35 TPR" evidence="2">
    <location>
        <begin position="394"/>
        <end position="542"/>
    </location>
</feature>
<dbReference type="PANTHER" id="PTHR24098">
    <property type="entry name" value="OUTER SEGMENT 5"/>
    <property type="match status" value="1"/>
</dbReference>
<evidence type="ECO:0000313" key="4">
    <source>
        <dbReference type="Proteomes" id="UP001165082"/>
    </source>
</evidence>
<reference evidence="3" key="1">
    <citation type="submission" date="2022-07" db="EMBL/GenBank/DDBJ databases">
        <title>Genome analysis of Parmales, a sister group of diatoms, reveals the evolutionary specialization of diatoms from phago-mixotrophs to photoautotrophs.</title>
        <authorList>
            <person name="Ban H."/>
            <person name="Sato S."/>
            <person name="Yoshikawa S."/>
            <person name="Kazumasa Y."/>
            <person name="Nakamura Y."/>
            <person name="Ichinomiya M."/>
            <person name="Saitoh K."/>
            <person name="Sato N."/>
            <person name="Blanc-Mathieu R."/>
            <person name="Endo H."/>
            <person name="Kuwata A."/>
            <person name="Ogata H."/>
        </authorList>
    </citation>
    <scope>NUCLEOTIDE SEQUENCE</scope>
</reference>
<sequence length="543" mass="60931">EHVITSVAWRPNGTAFAVGSYNVLRLCDKTGWTYGRERPEVGSIMKIRWSPDGTQLAGACGGGRVAFAQLTDRSLEYGSVTATLTEPKKILVEDARNTDDGEELDFPRDRVVEFALGYEHLVVCTASQCFIYESPNYNTPQIFDLRNPVNLIVLSQKNFAIVDTVQGIGVYNYEGRQLSTPRFQGLRPEFLSADGLSLSSDVVAIIDQTDFKTIRCFDALTGRPLGSGSEIKHDQEITKIALSQFGTSSMDRRMVFIDANRELFVTPTAQLPGVKKKFAVQKLCTQVDTVAWNDASDMLAVISDSRLFTYFYPHALYVDKDLVGQTLDVQDGAEFGKIPVIKSFFGTTITVRRADGALLTSTVPPYPAMLYEYVTAGRFKEAVRLCRFIKNKQLWATLAAMAIYHQDLDSAEIALSATKEVDKLQYIKYIKGIGSSEVRNAEMMLYKRCHEEAESILLQASPPLVYHAIKMNIKLFKWSRALSIATKNKKYIDVVLWYRKKFLDGFGRSENLDEFKKLASEMGDIDEDAVKEKKRQAKEEEAG</sequence>
<accession>A0A9W7L547</accession>
<dbReference type="Pfam" id="PF23335">
    <property type="entry name" value="Beta-prop_IFT80_2nd"/>
    <property type="match status" value="1"/>
</dbReference>
<dbReference type="InterPro" id="IPR056157">
    <property type="entry name" value="TPR_IFT80_172_dom"/>
</dbReference>
<dbReference type="Gene3D" id="2.130.10.10">
    <property type="entry name" value="YVTN repeat-like/Quinoprotein amine dehydrogenase"/>
    <property type="match status" value="1"/>
</dbReference>
<dbReference type="AlphaFoldDB" id="A0A9W7L547"/>
<dbReference type="Pfam" id="PF23387">
    <property type="entry name" value="TPR_IFT80_172"/>
    <property type="match status" value="1"/>
</dbReference>
<feature type="domain" description="IFT80 second beta-propeller" evidence="1">
    <location>
        <begin position="72"/>
        <end position="366"/>
    </location>
</feature>
<dbReference type="GO" id="GO:0005929">
    <property type="term" value="C:cilium"/>
    <property type="evidence" value="ECO:0007669"/>
    <property type="project" value="TreeGrafter"/>
</dbReference>
<feature type="non-terminal residue" evidence="3">
    <location>
        <position position="543"/>
    </location>
</feature>
<evidence type="ECO:0000313" key="3">
    <source>
        <dbReference type="EMBL" id="GMI29893.1"/>
    </source>
</evidence>
<dbReference type="GO" id="GO:0030992">
    <property type="term" value="C:intraciliary transport particle B"/>
    <property type="evidence" value="ECO:0007669"/>
    <property type="project" value="TreeGrafter"/>
</dbReference>
<feature type="non-terminal residue" evidence="3">
    <location>
        <position position="1"/>
    </location>
</feature>
<protein>
    <recommendedName>
        <fullName evidence="5">Intraflagellar transport protein 80</fullName>
    </recommendedName>
</protein>
<name>A0A9W7L547_9STRA</name>
<proteinExistence type="predicted"/>
<dbReference type="Proteomes" id="UP001165082">
    <property type="component" value="Unassembled WGS sequence"/>
</dbReference>
<dbReference type="EMBL" id="BRXZ01008708">
    <property type="protein sequence ID" value="GMI29893.1"/>
    <property type="molecule type" value="Genomic_DNA"/>
</dbReference>
<dbReference type="SUPFAM" id="SSF69322">
    <property type="entry name" value="Tricorn protease domain 2"/>
    <property type="match status" value="1"/>
</dbReference>
<dbReference type="GO" id="GO:0060271">
    <property type="term" value="P:cilium assembly"/>
    <property type="evidence" value="ECO:0007669"/>
    <property type="project" value="TreeGrafter"/>
</dbReference>
<comment type="caution">
    <text evidence="3">The sequence shown here is derived from an EMBL/GenBank/DDBJ whole genome shotgun (WGS) entry which is preliminary data.</text>
</comment>
<evidence type="ECO:0000259" key="1">
    <source>
        <dbReference type="Pfam" id="PF23335"/>
    </source>
</evidence>
<dbReference type="Gene3D" id="1.25.40.470">
    <property type="match status" value="1"/>
</dbReference>
<organism evidence="3 4">
    <name type="scientific">Triparma retinervis</name>
    <dbReference type="NCBI Taxonomy" id="2557542"/>
    <lineage>
        <taxon>Eukaryota</taxon>
        <taxon>Sar</taxon>
        <taxon>Stramenopiles</taxon>
        <taxon>Ochrophyta</taxon>
        <taxon>Bolidophyceae</taxon>
        <taxon>Parmales</taxon>
        <taxon>Triparmaceae</taxon>
        <taxon>Triparma</taxon>
    </lineage>
</organism>
<dbReference type="InterPro" id="IPR056456">
    <property type="entry name" value="Beta-prop_IFT80_2nd"/>
</dbReference>
<dbReference type="PANTHER" id="PTHR24098:SF0">
    <property type="entry name" value="OUTER SEGMENT 5"/>
    <property type="match status" value="1"/>
</dbReference>
<keyword evidence="4" id="KW-1185">Reference proteome</keyword>
<dbReference type="InterPro" id="IPR015943">
    <property type="entry name" value="WD40/YVTN_repeat-like_dom_sf"/>
</dbReference>
<evidence type="ECO:0008006" key="5">
    <source>
        <dbReference type="Google" id="ProtNLM"/>
    </source>
</evidence>
<evidence type="ECO:0000259" key="2">
    <source>
        <dbReference type="Pfam" id="PF23387"/>
    </source>
</evidence>